<dbReference type="InterPro" id="IPR000182">
    <property type="entry name" value="GNAT_dom"/>
</dbReference>
<evidence type="ECO:0000259" key="1">
    <source>
        <dbReference type="PROSITE" id="PS51186"/>
    </source>
</evidence>
<dbReference type="Pfam" id="PF13302">
    <property type="entry name" value="Acetyltransf_3"/>
    <property type="match status" value="2"/>
</dbReference>
<dbReference type="Gene3D" id="3.40.630.30">
    <property type="match status" value="2"/>
</dbReference>
<dbReference type="AlphaFoldDB" id="A0A918A7Q7"/>
<dbReference type="PANTHER" id="PTHR43441:SF10">
    <property type="entry name" value="ACETYLTRANSFERASE"/>
    <property type="match status" value="1"/>
</dbReference>
<dbReference type="CDD" id="cd04301">
    <property type="entry name" value="NAT_SF"/>
    <property type="match status" value="1"/>
</dbReference>
<dbReference type="GO" id="GO:1990189">
    <property type="term" value="F:protein N-terminal-serine acetyltransferase activity"/>
    <property type="evidence" value="ECO:0007669"/>
    <property type="project" value="TreeGrafter"/>
</dbReference>
<dbReference type="SUPFAM" id="SSF55729">
    <property type="entry name" value="Acyl-CoA N-acyltransferases (Nat)"/>
    <property type="match status" value="2"/>
</dbReference>
<feature type="domain" description="N-acetyltransferase" evidence="1">
    <location>
        <begin position="12"/>
        <end position="165"/>
    </location>
</feature>
<dbReference type="GO" id="GO:0005737">
    <property type="term" value="C:cytoplasm"/>
    <property type="evidence" value="ECO:0007669"/>
    <property type="project" value="TreeGrafter"/>
</dbReference>
<accession>A0A918A7Q7</accession>
<organism evidence="2 3">
    <name type="scientific">Nonomuraea glycinis</name>
    <dbReference type="NCBI Taxonomy" id="2047744"/>
    <lineage>
        <taxon>Bacteria</taxon>
        <taxon>Bacillati</taxon>
        <taxon>Actinomycetota</taxon>
        <taxon>Actinomycetes</taxon>
        <taxon>Streptosporangiales</taxon>
        <taxon>Streptosporangiaceae</taxon>
        <taxon>Nonomuraea</taxon>
    </lineage>
</organism>
<name>A0A918A7Q7_9ACTN</name>
<proteinExistence type="predicted"/>
<gene>
    <name evidence="2" type="ORF">GCM10012278_43540</name>
</gene>
<dbReference type="RefSeq" id="WP_189140510.1">
    <property type="nucleotide sequence ID" value="NZ_BMNK01000007.1"/>
</dbReference>
<keyword evidence="3" id="KW-1185">Reference proteome</keyword>
<dbReference type="InterPro" id="IPR016181">
    <property type="entry name" value="Acyl_CoA_acyltransferase"/>
</dbReference>
<sequence length="365" mass="40136">MFPREVIAVGSLVLRPPVDDDVEAIVATCDDPVTARFLPLIPSPYTAQDARAYVRRARAKWDSGGTEYSITEDGRYIGSIGTSAPSPWGSVELGYLVAPWARGKGVAGAVARGLAEWLLDRGVERVELAAEVANLPSLRVAYKAGFREEGRRRDAKALRDGQRVDHVMFARLARDAGEAMEPYLPFFEGGELGDGVVRLTPMDERDAADFHRMMAEPSVARFGMGPLGTLEDDEQRCRCTGYFWLSGQRVELAVRDAATGEFAGNLQLTRIIPAFGEAMVGYSLVPRFRGRGLMTRAVGLLADWAFAHTRLHRLIAGTDVANTASQAVLRRAGFVQESVRRQVFPQPDGSRSDEIEWLLLRPDTL</sequence>
<comment type="caution">
    <text evidence="2">The sequence shown here is derived from an EMBL/GenBank/DDBJ whole genome shotgun (WGS) entry which is preliminary data.</text>
</comment>
<dbReference type="InterPro" id="IPR051908">
    <property type="entry name" value="Ribosomal_N-acetyltransferase"/>
</dbReference>
<dbReference type="PROSITE" id="PS51186">
    <property type="entry name" value="GNAT"/>
    <property type="match status" value="2"/>
</dbReference>
<reference evidence="2" key="2">
    <citation type="submission" date="2020-09" db="EMBL/GenBank/DDBJ databases">
        <authorList>
            <person name="Sun Q."/>
            <person name="Zhou Y."/>
        </authorList>
    </citation>
    <scope>NUCLEOTIDE SEQUENCE</scope>
    <source>
        <strain evidence="2">CGMCC 4.7430</strain>
    </source>
</reference>
<evidence type="ECO:0000313" key="2">
    <source>
        <dbReference type="EMBL" id="GGP09117.1"/>
    </source>
</evidence>
<dbReference type="EMBL" id="BMNK01000007">
    <property type="protein sequence ID" value="GGP09117.1"/>
    <property type="molecule type" value="Genomic_DNA"/>
</dbReference>
<feature type="domain" description="N-acetyltransferase" evidence="1">
    <location>
        <begin position="197"/>
        <end position="362"/>
    </location>
</feature>
<dbReference type="GO" id="GO:0008999">
    <property type="term" value="F:protein-N-terminal-alanine acetyltransferase activity"/>
    <property type="evidence" value="ECO:0007669"/>
    <property type="project" value="TreeGrafter"/>
</dbReference>
<protein>
    <recommendedName>
        <fullName evidence="1">N-acetyltransferase domain-containing protein</fullName>
    </recommendedName>
</protein>
<dbReference type="PANTHER" id="PTHR43441">
    <property type="entry name" value="RIBOSOMAL-PROTEIN-SERINE ACETYLTRANSFERASE"/>
    <property type="match status" value="1"/>
</dbReference>
<reference evidence="2" key="1">
    <citation type="journal article" date="2014" name="Int. J. Syst. Evol. Microbiol.">
        <title>Complete genome sequence of Corynebacterium casei LMG S-19264T (=DSM 44701T), isolated from a smear-ripened cheese.</title>
        <authorList>
            <consortium name="US DOE Joint Genome Institute (JGI-PGF)"/>
            <person name="Walter F."/>
            <person name="Albersmeier A."/>
            <person name="Kalinowski J."/>
            <person name="Ruckert C."/>
        </authorList>
    </citation>
    <scope>NUCLEOTIDE SEQUENCE</scope>
    <source>
        <strain evidence="2">CGMCC 4.7430</strain>
    </source>
</reference>
<evidence type="ECO:0000313" key="3">
    <source>
        <dbReference type="Proteomes" id="UP000660745"/>
    </source>
</evidence>
<dbReference type="Proteomes" id="UP000660745">
    <property type="component" value="Unassembled WGS sequence"/>
</dbReference>